<organism evidence="1 2">
    <name type="scientific">Winogradskyella endarachnes</name>
    <dbReference type="NCBI Taxonomy" id="2681965"/>
    <lineage>
        <taxon>Bacteria</taxon>
        <taxon>Pseudomonadati</taxon>
        <taxon>Bacteroidota</taxon>
        <taxon>Flavobacteriia</taxon>
        <taxon>Flavobacteriales</taxon>
        <taxon>Flavobacteriaceae</taxon>
        <taxon>Winogradskyella</taxon>
    </lineage>
</organism>
<dbReference type="SUPFAM" id="SSF160574">
    <property type="entry name" value="BT0923-like"/>
    <property type="match status" value="1"/>
</dbReference>
<dbReference type="RefSeq" id="WP_157364403.1">
    <property type="nucleotide sequence ID" value="NZ_WOWS01000005.1"/>
</dbReference>
<evidence type="ECO:0000313" key="2">
    <source>
        <dbReference type="Proteomes" id="UP000478208"/>
    </source>
</evidence>
<comment type="caution">
    <text evidence="1">The sequence shown here is derived from an EMBL/GenBank/DDBJ whole genome shotgun (WGS) entry which is preliminary data.</text>
</comment>
<name>A0A6L6UAF9_9FLAO</name>
<gene>
    <name evidence="1" type="ORF">GN138_12815</name>
</gene>
<dbReference type="EMBL" id="WOWS01000005">
    <property type="protein sequence ID" value="MUU79330.1"/>
    <property type="molecule type" value="Genomic_DNA"/>
</dbReference>
<protein>
    <submittedName>
        <fullName evidence="1">Uncharacterized protein</fullName>
    </submittedName>
</protein>
<accession>A0A6L6UAF9</accession>
<dbReference type="Proteomes" id="UP000478208">
    <property type="component" value="Unassembled WGS sequence"/>
</dbReference>
<sequence>MQLSFQFAIAQTKNEKEERTQLSEFPKLAKNTISKLPKNCKRFKYYFETDGDQLSFEVKFTFNKRRYSLEFLDDGHIADIESIVKLRHIPTSIRQNINSYFKLTFKTYKLIKLQNQYVYNSERNPSQFVYDVLLKKHNTPPNYEIIAEVKIDKQRELREFTFNNKGEFINYRIVNQDSYEHVLY</sequence>
<keyword evidence="2" id="KW-1185">Reference proteome</keyword>
<proteinExistence type="predicted"/>
<reference evidence="1 2" key="1">
    <citation type="submission" date="2019-12" db="EMBL/GenBank/DDBJ databases">
        <authorList>
            <person name="Li J."/>
        </authorList>
    </citation>
    <scope>NUCLEOTIDE SEQUENCE [LARGE SCALE GENOMIC DNA]</scope>
    <source>
        <strain evidence="1 2">HL2-2</strain>
    </source>
</reference>
<evidence type="ECO:0000313" key="1">
    <source>
        <dbReference type="EMBL" id="MUU79330.1"/>
    </source>
</evidence>
<dbReference type="AlphaFoldDB" id="A0A6L6UAF9"/>